<accession>A0A2T6FU03</accession>
<name>A0A2T6FU03_9BACL</name>
<evidence type="ECO:0000256" key="9">
    <source>
        <dbReference type="ARBA" id="ARBA00023012"/>
    </source>
</evidence>
<dbReference type="FunFam" id="3.30.565.10:FF:000006">
    <property type="entry name" value="Sensor histidine kinase WalK"/>
    <property type="match status" value="1"/>
</dbReference>
<keyword evidence="5" id="KW-0808">Transferase</keyword>
<dbReference type="InterPro" id="IPR050736">
    <property type="entry name" value="Sensor_HK_Regulatory"/>
</dbReference>
<keyword evidence="8" id="KW-0067">ATP-binding</keyword>
<dbReference type="InterPro" id="IPR003594">
    <property type="entry name" value="HATPase_dom"/>
</dbReference>
<keyword evidence="6" id="KW-0547">Nucleotide-binding</keyword>
<dbReference type="GO" id="GO:0000155">
    <property type="term" value="F:phosphorelay sensor kinase activity"/>
    <property type="evidence" value="ECO:0007669"/>
    <property type="project" value="InterPro"/>
</dbReference>
<feature type="transmembrane region" description="Helical" evidence="11">
    <location>
        <begin position="40"/>
        <end position="60"/>
    </location>
</feature>
<comment type="subcellular location">
    <subcellularLocation>
        <location evidence="2">Cell membrane</location>
        <topology evidence="2">Multi-pass membrane protein</topology>
    </subcellularLocation>
</comment>
<evidence type="ECO:0000256" key="1">
    <source>
        <dbReference type="ARBA" id="ARBA00000085"/>
    </source>
</evidence>
<dbReference type="AlphaFoldDB" id="A0A2T6FU03"/>
<keyword evidence="7 13" id="KW-0418">Kinase</keyword>
<dbReference type="PRINTS" id="PR00344">
    <property type="entry name" value="BCTRLSENSOR"/>
</dbReference>
<dbReference type="InterPro" id="IPR005467">
    <property type="entry name" value="His_kinase_dom"/>
</dbReference>
<dbReference type="CDD" id="cd00075">
    <property type="entry name" value="HATPase"/>
    <property type="match status" value="1"/>
</dbReference>
<dbReference type="PROSITE" id="PS50109">
    <property type="entry name" value="HIS_KIN"/>
    <property type="match status" value="1"/>
</dbReference>
<keyword evidence="4" id="KW-0597">Phosphoprotein</keyword>
<dbReference type="FunFam" id="1.10.287.130:FF:000001">
    <property type="entry name" value="Two-component sensor histidine kinase"/>
    <property type="match status" value="1"/>
</dbReference>
<dbReference type="Gene3D" id="1.10.287.130">
    <property type="match status" value="1"/>
</dbReference>
<evidence type="ECO:0000256" key="6">
    <source>
        <dbReference type="ARBA" id="ARBA00022741"/>
    </source>
</evidence>
<evidence type="ECO:0000256" key="7">
    <source>
        <dbReference type="ARBA" id="ARBA00022777"/>
    </source>
</evidence>
<reference evidence="13 14" key="1">
    <citation type="submission" date="2018-03" db="EMBL/GenBank/DDBJ databases">
        <title>Genome sequence of Paenibacillus elgii strain AC13 an antimicrobial compound producing bacteria.</title>
        <authorList>
            <person name="Kurokawa A.S."/>
            <person name="Araujo J.F."/>
            <person name="Costa R.A."/>
            <person name="Ortega D.B."/>
            <person name="Pires A.S."/>
            <person name="Pappas G.J.Jr."/>
            <person name="Franco O.L."/>
            <person name="Barreto C."/>
            <person name="Magalhaes B.S."/>
            <person name="Kruger R.H."/>
        </authorList>
    </citation>
    <scope>NUCLEOTIDE SEQUENCE [LARGE SCALE GENOMIC DNA]</scope>
    <source>
        <strain evidence="13 14">AC13</strain>
    </source>
</reference>
<dbReference type="PANTHER" id="PTHR43711:SF1">
    <property type="entry name" value="HISTIDINE KINASE 1"/>
    <property type="match status" value="1"/>
</dbReference>
<evidence type="ECO:0000313" key="14">
    <source>
        <dbReference type="Proteomes" id="UP000244184"/>
    </source>
</evidence>
<evidence type="ECO:0000256" key="11">
    <source>
        <dbReference type="SAM" id="Phobius"/>
    </source>
</evidence>
<evidence type="ECO:0000256" key="5">
    <source>
        <dbReference type="ARBA" id="ARBA00022679"/>
    </source>
</evidence>
<keyword evidence="11" id="KW-1133">Transmembrane helix</keyword>
<organism evidence="13 14">
    <name type="scientific">Paenibacillus elgii</name>
    <dbReference type="NCBI Taxonomy" id="189691"/>
    <lineage>
        <taxon>Bacteria</taxon>
        <taxon>Bacillati</taxon>
        <taxon>Bacillota</taxon>
        <taxon>Bacilli</taxon>
        <taxon>Bacillales</taxon>
        <taxon>Paenibacillaceae</taxon>
        <taxon>Paenibacillus</taxon>
    </lineage>
</organism>
<dbReference type="CDD" id="cd00082">
    <property type="entry name" value="HisKA"/>
    <property type="match status" value="1"/>
</dbReference>
<keyword evidence="11" id="KW-0812">Transmembrane</keyword>
<evidence type="ECO:0000256" key="3">
    <source>
        <dbReference type="ARBA" id="ARBA00012438"/>
    </source>
</evidence>
<evidence type="ECO:0000256" key="10">
    <source>
        <dbReference type="ARBA" id="ARBA00023136"/>
    </source>
</evidence>
<feature type="transmembrane region" description="Helical" evidence="11">
    <location>
        <begin position="202"/>
        <end position="224"/>
    </location>
</feature>
<dbReference type="InterPro" id="IPR004358">
    <property type="entry name" value="Sig_transdc_His_kin-like_C"/>
</dbReference>
<dbReference type="SMART" id="SM00388">
    <property type="entry name" value="HisKA"/>
    <property type="match status" value="1"/>
</dbReference>
<evidence type="ECO:0000256" key="8">
    <source>
        <dbReference type="ARBA" id="ARBA00022840"/>
    </source>
</evidence>
<evidence type="ECO:0000256" key="4">
    <source>
        <dbReference type="ARBA" id="ARBA00022553"/>
    </source>
</evidence>
<evidence type="ECO:0000313" key="13">
    <source>
        <dbReference type="EMBL" id="PUA35390.1"/>
    </source>
</evidence>
<dbReference type="SUPFAM" id="SSF47384">
    <property type="entry name" value="Homodimeric domain of signal transducing histidine kinase"/>
    <property type="match status" value="1"/>
</dbReference>
<keyword evidence="9" id="KW-0902">Two-component regulatory system</keyword>
<dbReference type="PANTHER" id="PTHR43711">
    <property type="entry name" value="TWO-COMPONENT HISTIDINE KINASE"/>
    <property type="match status" value="1"/>
</dbReference>
<sequence>MYGGSVIKLKRNLHKWRQRLFGNDLFGRTQFRLTLQYSSLLSLLLFLFIAIVYTLLYILIWNDQKQKLNKLLDTEIHALQGPLYAEALNKKFDKPGERAFELSADQAFYYVIDTLGNTVTGAEIQKELRAQVFDLIRTGALPVSTLEKVELQTYDEPLPHLRKANDRQHKIMYMAGSRLLYRDGQLIGTLYAGKNVDFQKQLLQWLPAVLLGVALLFQALVVWLSRLMSQQAMIPIRQAYMRQQQFVADASHELRTPLSVLLSSIETLHIEDRPTNDSFEKRVLEGIKDEVQRMIRLTGNLLLLARRDSGQAVLHNAWFDLAGIAVQTADKMSVLAEAKQIKLELEAPDELRVCLDQEKIVQLLVILLENAIKYTAAGGSVKLTVTHKAAPLGGKLVLEVRDTGVGIPEEELSRIFDRFYRLDKSRSRQMGGHGLGLAIAKHIVEECRGTIRVESRPGEGSVFRVEMTDMLPPSER</sequence>
<dbReference type="SUPFAM" id="SSF55874">
    <property type="entry name" value="ATPase domain of HSP90 chaperone/DNA topoisomerase II/histidine kinase"/>
    <property type="match status" value="1"/>
</dbReference>
<comment type="catalytic activity">
    <reaction evidence="1">
        <text>ATP + protein L-histidine = ADP + protein N-phospho-L-histidine.</text>
        <dbReference type="EC" id="2.7.13.3"/>
    </reaction>
</comment>
<dbReference type="InterPro" id="IPR036097">
    <property type="entry name" value="HisK_dim/P_sf"/>
</dbReference>
<comment type="caution">
    <text evidence="13">The sequence shown here is derived from an EMBL/GenBank/DDBJ whole genome shotgun (WGS) entry which is preliminary data.</text>
</comment>
<dbReference type="EMBL" id="PYHP01000088">
    <property type="protein sequence ID" value="PUA35390.1"/>
    <property type="molecule type" value="Genomic_DNA"/>
</dbReference>
<feature type="domain" description="Histidine kinase" evidence="12">
    <location>
        <begin position="249"/>
        <end position="471"/>
    </location>
</feature>
<dbReference type="EC" id="2.7.13.3" evidence="3"/>
<dbReference type="SMART" id="SM00387">
    <property type="entry name" value="HATPase_c"/>
    <property type="match status" value="1"/>
</dbReference>
<dbReference type="GO" id="GO:0005524">
    <property type="term" value="F:ATP binding"/>
    <property type="evidence" value="ECO:0007669"/>
    <property type="project" value="UniProtKB-KW"/>
</dbReference>
<keyword evidence="10 11" id="KW-0472">Membrane</keyword>
<dbReference type="InterPro" id="IPR036890">
    <property type="entry name" value="HATPase_C_sf"/>
</dbReference>
<proteinExistence type="predicted"/>
<evidence type="ECO:0000256" key="2">
    <source>
        <dbReference type="ARBA" id="ARBA00004651"/>
    </source>
</evidence>
<dbReference type="Gene3D" id="3.30.565.10">
    <property type="entry name" value="Histidine kinase-like ATPase, C-terminal domain"/>
    <property type="match status" value="1"/>
</dbReference>
<dbReference type="Pfam" id="PF02518">
    <property type="entry name" value="HATPase_c"/>
    <property type="match status" value="1"/>
</dbReference>
<gene>
    <name evidence="13" type="ORF">C8Z91_30775</name>
</gene>
<dbReference type="Pfam" id="PF00512">
    <property type="entry name" value="HisKA"/>
    <property type="match status" value="1"/>
</dbReference>
<evidence type="ECO:0000259" key="12">
    <source>
        <dbReference type="PROSITE" id="PS50109"/>
    </source>
</evidence>
<dbReference type="Proteomes" id="UP000244184">
    <property type="component" value="Unassembled WGS sequence"/>
</dbReference>
<protein>
    <recommendedName>
        <fullName evidence="3">histidine kinase</fullName>
        <ecNumber evidence="3">2.7.13.3</ecNumber>
    </recommendedName>
</protein>
<dbReference type="InterPro" id="IPR003661">
    <property type="entry name" value="HisK_dim/P_dom"/>
</dbReference>
<dbReference type="GO" id="GO:0005886">
    <property type="term" value="C:plasma membrane"/>
    <property type="evidence" value="ECO:0007669"/>
    <property type="project" value="UniProtKB-SubCell"/>
</dbReference>